<evidence type="ECO:0000313" key="2">
    <source>
        <dbReference type="EMBL" id="AIZ76632.1"/>
    </source>
</evidence>
<feature type="domain" description="(+)RNA virus helicase C-terminal" evidence="1">
    <location>
        <begin position="25"/>
        <end position="226"/>
    </location>
</feature>
<organism evidence="2 3">
    <name type="scientific">Elderberry carlavirus D</name>
    <dbReference type="NCBI Taxonomy" id="1569055"/>
    <lineage>
        <taxon>Viruses</taxon>
        <taxon>Riboviria</taxon>
        <taxon>Orthornavirae</taxon>
        <taxon>Kitrinoviricota</taxon>
        <taxon>Alsuviricetes</taxon>
        <taxon>Tymovirales</taxon>
        <taxon>Betaflexiviridae</taxon>
        <taxon>Quinvirinae</taxon>
        <taxon>Carlavirus</taxon>
        <taxon>Carlavirus deltasambuci</taxon>
        <taxon>Sambucus virus D</taxon>
    </lineage>
</organism>
<dbReference type="KEGG" id="vg:26796211"/>
<dbReference type="GO" id="GO:0005524">
    <property type="term" value="F:ATP binding"/>
    <property type="evidence" value="ECO:0007669"/>
    <property type="project" value="InterPro"/>
</dbReference>
<dbReference type="EMBL" id="KJ572563">
    <property type="protein sequence ID" value="AIZ76632.1"/>
    <property type="molecule type" value="Genomic_RNA"/>
</dbReference>
<dbReference type="Proteomes" id="UP000201549">
    <property type="component" value="Segment"/>
</dbReference>
<evidence type="ECO:0000259" key="1">
    <source>
        <dbReference type="Pfam" id="PF01443"/>
    </source>
</evidence>
<dbReference type="OrthoDB" id="16070at10239"/>
<protein>
    <submittedName>
        <fullName evidence="2">Triple gene block protein 1</fullName>
    </submittedName>
</protein>
<dbReference type="GeneID" id="26796211"/>
<evidence type="ECO:0000313" key="3">
    <source>
        <dbReference type="Proteomes" id="UP000201549"/>
    </source>
</evidence>
<proteinExistence type="predicted"/>
<sequence length="235" mass="25898">MDCLINLALGCGFERVSVNHNGVLVFNCVPGAGKSTLIRKALHKDSRFVAFTFGKADPVGQRGRSILPAALFDSEATCGKLVLVDEYTEGDWRALGACAIFGDPQQASVNRLWPEPNFVCLLSKRFGAQTAALLRNLGHEVYSEKEDIVEWSGVFQGEPRGLVLAYEPEVIELIKDHDLDFLHPNCCRGITVEHVTFITSLDHFDVNRPDLQYLCLTRHSKSLLILSPNATLGTA</sequence>
<accession>A0A0A7M924</accession>
<reference evidence="2 3" key="2">
    <citation type="journal article" date="2016" name="Virus Res.">
        <title>Evidence of sympatric speciation of elderberry carlaviruses.</title>
        <authorList>
            <person name="Ho T."/>
            <person name="Quito-Avila D."/>
            <person name="Keller K.E."/>
            <person name="Postman J.D."/>
            <person name="Martin R.R."/>
            <person name="Tzanetakis I.E."/>
        </authorList>
    </citation>
    <scope>NUCLEOTIDE SEQUENCE [LARGE SCALE GENOMIC DNA]</scope>
    <source>
        <strain evidence="2">EBCVD</strain>
    </source>
</reference>
<dbReference type="RefSeq" id="YP_009224947.1">
    <property type="nucleotide sequence ID" value="NC_029088.1"/>
</dbReference>
<dbReference type="Pfam" id="PF01443">
    <property type="entry name" value="Viral_helicase1"/>
    <property type="match status" value="1"/>
</dbReference>
<reference evidence="2 3" key="1">
    <citation type="journal article" date="2014" name="Virology">
        <title>Development of a virus detection and discovery pipeline using next generation sequencing.</title>
        <authorList>
            <person name="Ho T."/>
            <person name="Tzanetakis I.E."/>
        </authorList>
    </citation>
    <scope>NUCLEOTIDE SEQUENCE [LARGE SCALE GENOMIC DNA]</scope>
    <source>
        <strain evidence="2">EBCVD</strain>
    </source>
</reference>
<name>A0A0A7M924_9VIRU</name>
<dbReference type="InterPro" id="IPR027351">
    <property type="entry name" value="(+)RNA_virus_helicase_core_dom"/>
</dbReference>
<keyword evidence="3" id="KW-1185">Reference proteome</keyword>